<name>A0A2P6S612_ROSCH</name>
<sequence>MGVPQDEHPAIVHKLFRVVEAAVNPEIPVIVCVFHNTHRVVGGDGDGHGHEPCMPNLIPASRSSIYSVSSQSVCL</sequence>
<comment type="caution">
    <text evidence="1">The sequence shown here is derived from an EMBL/GenBank/DDBJ whole genome shotgun (WGS) entry which is preliminary data.</text>
</comment>
<evidence type="ECO:0000313" key="2">
    <source>
        <dbReference type="Proteomes" id="UP000238479"/>
    </source>
</evidence>
<reference evidence="1 2" key="1">
    <citation type="journal article" date="2018" name="Nat. Genet.">
        <title>The Rosa genome provides new insights in the design of modern roses.</title>
        <authorList>
            <person name="Bendahmane M."/>
        </authorList>
    </citation>
    <scope>NUCLEOTIDE SEQUENCE [LARGE SCALE GENOMIC DNA]</scope>
    <source>
        <strain evidence="2">cv. Old Blush</strain>
    </source>
</reference>
<evidence type="ECO:0000313" key="1">
    <source>
        <dbReference type="EMBL" id="PRQ54112.1"/>
    </source>
</evidence>
<keyword evidence="2" id="KW-1185">Reference proteome</keyword>
<proteinExistence type="predicted"/>
<accession>A0A2P6S612</accession>
<dbReference type="Proteomes" id="UP000238479">
    <property type="component" value="Chromosome 2"/>
</dbReference>
<gene>
    <name evidence="1" type="ORF">RchiOBHm_Chr2g0173951</name>
</gene>
<dbReference type="Gramene" id="PRQ54112">
    <property type="protein sequence ID" value="PRQ54112"/>
    <property type="gene ID" value="RchiOBHm_Chr2g0173951"/>
</dbReference>
<dbReference type="AlphaFoldDB" id="A0A2P6S612"/>
<protein>
    <submittedName>
        <fullName evidence="1">Uncharacterized protein</fullName>
    </submittedName>
</protein>
<dbReference type="EMBL" id="PDCK01000040">
    <property type="protein sequence ID" value="PRQ54112.1"/>
    <property type="molecule type" value="Genomic_DNA"/>
</dbReference>
<organism evidence="1 2">
    <name type="scientific">Rosa chinensis</name>
    <name type="common">China rose</name>
    <dbReference type="NCBI Taxonomy" id="74649"/>
    <lineage>
        <taxon>Eukaryota</taxon>
        <taxon>Viridiplantae</taxon>
        <taxon>Streptophyta</taxon>
        <taxon>Embryophyta</taxon>
        <taxon>Tracheophyta</taxon>
        <taxon>Spermatophyta</taxon>
        <taxon>Magnoliopsida</taxon>
        <taxon>eudicotyledons</taxon>
        <taxon>Gunneridae</taxon>
        <taxon>Pentapetalae</taxon>
        <taxon>rosids</taxon>
        <taxon>fabids</taxon>
        <taxon>Rosales</taxon>
        <taxon>Rosaceae</taxon>
        <taxon>Rosoideae</taxon>
        <taxon>Rosoideae incertae sedis</taxon>
        <taxon>Rosa</taxon>
    </lineage>
</organism>